<dbReference type="EMBL" id="BAAANF010000002">
    <property type="protein sequence ID" value="GAA1666758.1"/>
    <property type="molecule type" value="Genomic_DNA"/>
</dbReference>
<comment type="caution">
    <text evidence="1">The sequence shown here is derived from an EMBL/GenBank/DDBJ whole genome shotgun (WGS) entry which is preliminary data.</text>
</comment>
<name>A0ABN2G7P6_9ACTN</name>
<keyword evidence="2" id="KW-1185">Reference proteome</keyword>
<reference evidence="1 2" key="1">
    <citation type="journal article" date="2019" name="Int. J. Syst. Evol. Microbiol.">
        <title>The Global Catalogue of Microorganisms (GCM) 10K type strain sequencing project: providing services to taxonomists for standard genome sequencing and annotation.</title>
        <authorList>
            <consortium name="The Broad Institute Genomics Platform"/>
            <consortium name="The Broad Institute Genome Sequencing Center for Infectious Disease"/>
            <person name="Wu L."/>
            <person name="Ma J."/>
        </authorList>
    </citation>
    <scope>NUCLEOTIDE SEQUENCE [LARGE SCALE GENOMIC DNA]</scope>
    <source>
        <strain evidence="1 2">JCM 14307</strain>
    </source>
</reference>
<dbReference type="Proteomes" id="UP001500280">
    <property type="component" value="Unassembled WGS sequence"/>
</dbReference>
<protein>
    <recommendedName>
        <fullName evidence="3">Secreted protein</fullName>
    </recommendedName>
</protein>
<evidence type="ECO:0008006" key="3">
    <source>
        <dbReference type="Google" id="ProtNLM"/>
    </source>
</evidence>
<evidence type="ECO:0000313" key="1">
    <source>
        <dbReference type="EMBL" id="GAA1666758.1"/>
    </source>
</evidence>
<accession>A0ABN2G7P6</accession>
<evidence type="ECO:0000313" key="2">
    <source>
        <dbReference type="Proteomes" id="UP001500280"/>
    </source>
</evidence>
<organism evidence="1 2">
    <name type="scientific">Kribbella yunnanensis</name>
    <dbReference type="NCBI Taxonomy" id="190194"/>
    <lineage>
        <taxon>Bacteria</taxon>
        <taxon>Bacillati</taxon>
        <taxon>Actinomycetota</taxon>
        <taxon>Actinomycetes</taxon>
        <taxon>Propionibacteriales</taxon>
        <taxon>Kribbellaceae</taxon>
        <taxon>Kribbella</taxon>
    </lineage>
</organism>
<proteinExistence type="predicted"/>
<gene>
    <name evidence="1" type="ORF">GCM10009745_06240</name>
</gene>
<sequence>MPLVVIVPMLLCVTSQQIIAQRLRVRQQAIPLVAQVHGRESRTTKESVPTDLGLPETVVAKAIPARHLAASKGAHSIELHCWHCVVDHTELAQGDDSVVPGHQDLITDRKGVATAGDSEG</sequence>